<organism evidence="1 2">
    <name type="scientific">Suillus placidus</name>
    <dbReference type="NCBI Taxonomy" id="48579"/>
    <lineage>
        <taxon>Eukaryota</taxon>
        <taxon>Fungi</taxon>
        <taxon>Dikarya</taxon>
        <taxon>Basidiomycota</taxon>
        <taxon>Agaricomycotina</taxon>
        <taxon>Agaricomycetes</taxon>
        <taxon>Agaricomycetidae</taxon>
        <taxon>Boletales</taxon>
        <taxon>Suillineae</taxon>
        <taxon>Suillaceae</taxon>
        <taxon>Suillus</taxon>
    </lineage>
</organism>
<keyword evidence="2" id="KW-1185">Reference proteome</keyword>
<protein>
    <submittedName>
        <fullName evidence="1">Uncharacterized protein</fullName>
    </submittedName>
</protein>
<dbReference type="OrthoDB" id="2659971at2759"/>
<name>A0A9P6ZYK0_9AGAM</name>
<evidence type="ECO:0000313" key="1">
    <source>
        <dbReference type="EMBL" id="KAG1779140.1"/>
    </source>
</evidence>
<dbReference type="AlphaFoldDB" id="A0A9P6ZYK0"/>
<dbReference type="Proteomes" id="UP000714275">
    <property type="component" value="Unassembled WGS sequence"/>
</dbReference>
<accession>A0A9P6ZYK0</accession>
<comment type="caution">
    <text evidence="1">The sequence shown here is derived from an EMBL/GenBank/DDBJ whole genome shotgun (WGS) entry which is preliminary data.</text>
</comment>
<dbReference type="EMBL" id="JABBWD010000013">
    <property type="protein sequence ID" value="KAG1779140.1"/>
    <property type="molecule type" value="Genomic_DNA"/>
</dbReference>
<reference evidence="1" key="1">
    <citation type="journal article" date="2020" name="New Phytol.">
        <title>Comparative genomics reveals dynamic genome evolution in host specialist ectomycorrhizal fungi.</title>
        <authorList>
            <person name="Lofgren L.A."/>
            <person name="Nguyen N.H."/>
            <person name="Vilgalys R."/>
            <person name="Ruytinx J."/>
            <person name="Liao H.L."/>
            <person name="Branco S."/>
            <person name="Kuo A."/>
            <person name="LaButti K."/>
            <person name="Lipzen A."/>
            <person name="Andreopoulos W."/>
            <person name="Pangilinan J."/>
            <person name="Riley R."/>
            <person name="Hundley H."/>
            <person name="Na H."/>
            <person name="Barry K."/>
            <person name="Grigoriev I.V."/>
            <person name="Stajich J.E."/>
            <person name="Kennedy P.G."/>
        </authorList>
    </citation>
    <scope>NUCLEOTIDE SEQUENCE</scope>
    <source>
        <strain evidence="1">DOB743</strain>
    </source>
</reference>
<evidence type="ECO:0000313" key="2">
    <source>
        <dbReference type="Proteomes" id="UP000714275"/>
    </source>
</evidence>
<sequence length="172" mass="19924">MVPQFYPVYIRLTCALGNLLELYFLQITRLAIFDRVIDFYSIMCKFVVPIRTCSKCHQNEPLFDEKERRLSHVNEKNERKPTYMAPPQDCYSRWCIFSSEHPITCSSCRITCKQTHGKTREIRGGSPSYVCHSCALYPPRHCPWQPSHGLGNGVLRRREIGWFAGFIGSSAK</sequence>
<gene>
    <name evidence="1" type="ORF">EV702DRAFT_1090663</name>
</gene>
<proteinExistence type="predicted"/>